<feature type="compositionally biased region" description="Basic and acidic residues" evidence="1">
    <location>
        <begin position="399"/>
        <end position="419"/>
    </location>
</feature>
<dbReference type="AlphaFoldDB" id="A0A8H7IU25"/>
<dbReference type="InterPro" id="IPR037651">
    <property type="entry name" value="Swc3"/>
</dbReference>
<feature type="compositionally biased region" description="Basic and acidic residues" evidence="1">
    <location>
        <begin position="439"/>
        <end position="473"/>
    </location>
</feature>
<feature type="region of interest" description="Disordered" evidence="1">
    <location>
        <begin position="1"/>
        <end position="28"/>
    </location>
</feature>
<organism evidence="3 4">
    <name type="scientific">Ascochyta lentis</name>
    <dbReference type="NCBI Taxonomy" id="205686"/>
    <lineage>
        <taxon>Eukaryota</taxon>
        <taxon>Fungi</taxon>
        <taxon>Dikarya</taxon>
        <taxon>Ascomycota</taxon>
        <taxon>Pezizomycotina</taxon>
        <taxon>Dothideomycetes</taxon>
        <taxon>Pleosporomycetidae</taxon>
        <taxon>Pleosporales</taxon>
        <taxon>Pleosporineae</taxon>
        <taxon>Didymellaceae</taxon>
        <taxon>Ascochyta</taxon>
    </lineage>
</organism>
<dbReference type="PANTHER" id="PTHR28108">
    <property type="entry name" value="SWR1-COMPLEX PROTEIN 3"/>
    <property type="match status" value="1"/>
</dbReference>
<feature type="region of interest" description="Disordered" evidence="1">
    <location>
        <begin position="311"/>
        <end position="384"/>
    </location>
</feature>
<dbReference type="PANTHER" id="PTHR28108:SF1">
    <property type="entry name" value="SWR1-COMPLEX PROTEIN 3"/>
    <property type="match status" value="1"/>
</dbReference>
<keyword evidence="2" id="KW-1133">Transmembrane helix</keyword>
<feature type="compositionally biased region" description="Gly residues" evidence="1">
    <location>
        <begin position="132"/>
        <end position="153"/>
    </location>
</feature>
<evidence type="ECO:0000313" key="4">
    <source>
        <dbReference type="Proteomes" id="UP000651452"/>
    </source>
</evidence>
<feature type="region of interest" description="Disordered" evidence="1">
    <location>
        <begin position="399"/>
        <end position="531"/>
    </location>
</feature>
<evidence type="ECO:0000256" key="1">
    <source>
        <dbReference type="SAM" id="MobiDB-lite"/>
    </source>
</evidence>
<feature type="region of interest" description="Disordered" evidence="1">
    <location>
        <begin position="560"/>
        <end position="586"/>
    </location>
</feature>
<dbReference type="GO" id="GO:0140849">
    <property type="term" value="F:ATP-dependent H2AZ histone chaperone activity"/>
    <property type="evidence" value="ECO:0007669"/>
    <property type="project" value="InterPro"/>
</dbReference>
<reference evidence="3" key="1">
    <citation type="submission" date="2018-12" db="EMBL/GenBank/DDBJ databases">
        <authorList>
            <person name="Syme R.A."/>
            <person name="Farfan-Caceres L."/>
            <person name="Lichtenzveig J."/>
        </authorList>
    </citation>
    <scope>NUCLEOTIDE SEQUENCE</scope>
    <source>
        <strain evidence="3">Al4</strain>
    </source>
</reference>
<evidence type="ECO:0000313" key="3">
    <source>
        <dbReference type="EMBL" id="KAF9690752.1"/>
    </source>
</evidence>
<feature type="compositionally biased region" description="Basic and acidic residues" evidence="1">
    <location>
        <begin position="199"/>
        <end position="296"/>
    </location>
</feature>
<dbReference type="EMBL" id="RZGK01000022">
    <property type="protein sequence ID" value="KAF9690752.1"/>
    <property type="molecule type" value="Genomic_DNA"/>
</dbReference>
<dbReference type="Proteomes" id="UP000651452">
    <property type="component" value="Unassembled WGS sequence"/>
</dbReference>
<keyword evidence="2" id="KW-0812">Transmembrane</keyword>
<feature type="region of interest" description="Disordered" evidence="1">
    <location>
        <begin position="132"/>
        <end position="296"/>
    </location>
</feature>
<gene>
    <name evidence="3" type="ORF">EKO04_010957</name>
</gene>
<proteinExistence type="predicted"/>
<name>A0A8H7IU25_9PLEO</name>
<protein>
    <submittedName>
        <fullName evidence="3">Uncharacterized protein</fullName>
    </submittedName>
</protein>
<reference evidence="3" key="2">
    <citation type="submission" date="2020-09" db="EMBL/GenBank/DDBJ databases">
        <title>Reference genome assembly for Australian Ascochyta lentis isolate Al4.</title>
        <authorList>
            <person name="Lee R.C."/>
            <person name="Farfan-Caceres L.M."/>
            <person name="Debler J.W."/>
            <person name="Williams A.H."/>
            <person name="Henares B.M."/>
        </authorList>
    </citation>
    <scope>NUCLEOTIDE SEQUENCE</scope>
    <source>
        <strain evidence="3">Al4</strain>
    </source>
</reference>
<sequence length="729" mass="79089">MDGPPPPPPKHGENPKTTGGTHAPGGSGSGLPPGNYDIFIIPPHASGGGFVYLPSLRVQRNSFMAGIASTLASIAVWKTIEPQVKQYFQMVSQGVSSGGNGVILLVVLVGIAGWVFGQTQSGGKFGAFGSGSGPQSGANAGAGAGAGTPGAGAGYQQAPPPPPNGGFPGAGPQPQGAHGGWGGYQQHGASSPPPDDAESTFKAEQAKAEEERKRAAEEEQRKQAEAKRKEDEAKRKEDEAKRKKEEADRKRAEEERRKRDEEERRQAEAQRKQAEEARRKREEEARRLAEEAKKIADEVARKAAWEELKKAEEARKKREEEERAKEEAAKQARAKAEKEKWEKMRQREREQREREARERLAKEKAKKLQEQREKEDAEREAREAAARAAIEKEIREKLEAEQKAKAAEEAAKKAEDEKAAAIAAAAKEKAAAEAAALKAKADAERAERLKAARERAQRDREARLKAEAEKIKAEAAAAAPDPNAGRRSTTYGGTGGGERLDPYAGARSPPIPSPSVTSTHSSPIKATVTSKKNYEKPTAASYFGTEARSSASRSHVSSAYSESSYAESHSTSRTTPPPSRRGPYSTADPNKIVIKAVYLFNDLFPKPVAQLVAGVGKVTDGLILKIQSEGLFIDDDVRNIPQREWDVKAWTLKMVESGTQPSKGLHILRASVRDADGKKYVFFIDESESWKLALGLQRLRKGSQVRSLQNSQMAPNDVARILNAVPPLA</sequence>
<feature type="transmembrane region" description="Helical" evidence="2">
    <location>
        <begin position="101"/>
        <end position="117"/>
    </location>
</feature>
<dbReference type="GO" id="GO:0000812">
    <property type="term" value="C:Swr1 complex"/>
    <property type="evidence" value="ECO:0007669"/>
    <property type="project" value="InterPro"/>
</dbReference>
<accession>A0A8H7IU25</accession>
<evidence type="ECO:0000256" key="2">
    <source>
        <dbReference type="SAM" id="Phobius"/>
    </source>
</evidence>
<keyword evidence="2" id="KW-0472">Membrane</keyword>
<keyword evidence="4" id="KW-1185">Reference proteome</keyword>
<feature type="compositionally biased region" description="Low complexity" evidence="1">
    <location>
        <begin position="474"/>
        <end position="491"/>
    </location>
</feature>
<feature type="compositionally biased region" description="Low complexity" evidence="1">
    <location>
        <begin position="560"/>
        <end position="574"/>
    </location>
</feature>
<feature type="compositionally biased region" description="Low complexity" evidence="1">
    <location>
        <begin position="514"/>
        <end position="524"/>
    </location>
</feature>
<dbReference type="OrthoDB" id="5421842at2759"/>
<comment type="caution">
    <text evidence="3">The sequence shown here is derived from an EMBL/GenBank/DDBJ whole genome shotgun (WGS) entry which is preliminary data.</text>
</comment>